<dbReference type="SMART" id="SM00028">
    <property type="entry name" value="TPR"/>
    <property type="match status" value="2"/>
</dbReference>
<dbReference type="PROSITE" id="PS50005">
    <property type="entry name" value="TPR"/>
    <property type="match status" value="2"/>
</dbReference>
<name>X0Z251_9ZZZZ</name>
<dbReference type="InterPro" id="IPR019734">
    <property type="entry name" value="TPR_rpt"/>
</dbReference>
<proteinExistence type="predicted"/>
<dbReference type="InterPro" id="IPR011990">
    <property type="entry name" value="TPR-like_helical_dom_sf"/>
</dbReference>
<reference evidence="1" key="1">
    <citation type="journal article" date="2014" name="Front. Microbiol.">
        <title>High frequency of phylogenetically diverse reductive dehalogenase-homologous genes in deep subseafloor sedimentary metagenomes.</title>
        <authorList>
            <person name="Kawai M."/>
            <person name="Futagami T."/>
            <person name="Toyoda A."/>
            <person name="Takaki Y."/>
            <person name="Nishi S."/>
            <person name="Hori S."/>
            <person name="Arai W."/>
            <person name="Tsubouchi T."/>
            <person name="Morono Y."/>
            <person name="Uchiyama I."/>
            <person name="Ito T."/>
            <person name="Fujiyama A."/>
            <person name="Inagaki F."/>
            <person name="Takami H."/>
        </authorList>
    </citation>
    <scope>NUCLEOTIDE SEQUENCE</scope>
    <source>
        <strain evidence="1">Expedition CK06-06</strain>
    </source>
</reference>
<protein>
    <submittedName>
        <fullName evidence="1">Uncharacterized protein</fullName>
    </submittedName>
</protein>
<dbReference type="EMBL" id="BART01009108">
    <property type="protein sequence ID" value="GAG63014.1"/>
    <property type="molecule type" value="Genomic_DNA"/>
</dbReference>
<comment type="caution">
    <text evidence="1">The sequence shown here is derived from an EMBL/GenBank/DDBJ whole genome shotgun (WGS) entry which is preliminary data.</text>
</comment>
<sequence>AQTHRENAKKFEAQGRFQEALDELAGALGLAMDDKEADEVRNSIFQMVRRMPQPPEMSEDARKYGLRGEILIKEGEREGAISEFKKAIRLAPFSARLYFNAALIYGEVKNYSEAIRYMRIYLQAAPDAPNARAVEYEIIKWELLMERGE</sequence>
<organism evidence="1">
    <name type="scientific">marine sediment metagenome</name>
    <dbReference type="NCBI Taxonomy" id="412755"/>
    <lineage>
        <taxon>unclassified sequences</taxon>
        <taxon>metagenomes</taxon>
        <taxon>ecological metagenomes</taxon>
    </lineage>
</organism>
<dbReference type="AlphaFoldDB" id="X0Z251"/>
<gene>
    <name evidence="1" type="ORF">S01H4_20282</name>
</gene>
<dbReference type="Gene3D" id="1.25.40.10">
    <property type="entry name" value="Tetratricopeptide repeat domain"/>
    <property type="match status" value="1"/>
</dbReference>
<dbReference type="Pfam" id="PF13181">
    <property type="entry name" value="TPR_8"/>
    <property type="match status" value="2"/>
</dbReference>
<feature type="non-terminal residue" evidence="1">
    <location>
        <position position="1"/>
    </location>
</feature>
<evidence type="ECO:0000313" key="1">
    <source>
        <dbReference type="EMBL" id="GAG63014.1"/>
    </source>
</evidence>
<dbReference type="SUPFAM" id="SSF48452">
    <property type="entry name" value="TPR-like"/>
    <property type="match status" value="1"/>
</dbReference>
<accession>X0Z251</accession>